<dbReference type="EMBL" id="VEPZ02000929">
    <property type="protein sequence ID" value="KAE8710409.1"/>
    <property type="molecule type" value="Genomic_DNA"/>
</dbReference>
<sequence>MSIMCYVIVISYGKYGNGGVFFGKPGRGVGKLFMVDVVPVDQELEGCTHYIILGAC</sequence>
<comment type="caution">
    <text evidence="1">The sequence shown here is derived from an EMBL/GenBank/DDBJ whole genome shotgun (WGS) entry which is preliminary data.</text>
</comment>
<dbReference type="AlphaFoldDB" id="A0A6A3B5S3"/>
<evidence type="ECO:0000313" key="2">
    <source>
        <dbReference type="Proteomes" id="UP000436088"/>
    </source>
</evidence>
<accession>A0A6A3B5S3</accession>
<name>A0A6A3B5S3_HIBSY</name>
<keyword evidence="2" id="KW-1185">Reference proteome</keyword>
<reference evidence="1" key="1">
    <citation type="submission" date="2019-09" db="EMBL/GenBank/DDBJ databases">
        <title>Draft genome information of white flower Hibiscus syriacus.</title>
        <authorList>
            <person name="Kim Y.-M."/>
        </authorList>
    </citation>
    <scope>NUCLEOTIDE SEQUENCE [LARGE SCALE GENOMIC DNA]</scope>
    <source>
        <strain evidence="1">YM2019G1</strain>
    </source>
</reference>
<dbReference type="Proteomes" id="UP000436088">
    <property type="component" value="Unassembled WGS sequence"/>
</dbReference>
<evidence type="ECO:0000313" key="1">
    <source>
        <dbReference type="EMBL" id="KAE8710409.1"/>
    </source>
</evidence>
<protein>
    <submittedName>
        <fullName evidence="1">Uncharacterized protein</fullName>
    </submittedName>
</protein>
<organism evidence="1 2">
    <name type="scientific">Hibiscus syriacus</name>
    <name type="common">Rose of Sharon</name>
    <dbReference type="NCBI Taxonomy" id="106335"/>
    <lineage>
        <taxon>Eukaryota</taxon>
        <taxon>Viridiplantae</taxon>
        <taxon>Streptophyta</taxon>
        <taxon>Embryophyta</taxon>
        <taxon>Tracheophyta</taxon>
        <taxon>Spermatophyta</taxon>
        <taxon>Magnoliopsida</taxon>
        <taxon>eudicotyledons</taxon>
        <taxon>Gunneridae</taxon>
        <taxon>Pentapetalae</taxon>
        <taxon>rosids</taxon>
        <taxon>malvids</taxon>
        <taxon>Malvales</taxon>
        <taxon>Malvaceae</taxon>
        <taxon>Malvoideae</taxon>
        <taxon>Hibiscus</taxon>
    </lineage>
</organism>
<gene>
    <name evidence="1" type="ORF">F3Y22_tig00110321pilonHSYRG00127</name>
</gene>
<proteinExistence type="predicted"/>